<feature type="region of interest" description="Disordered" evidence="1">
    <location>
        <begin position="1"/>
        <end position="30"/>
    </location>
</feature>
<keyword evidence="3" id="KW-1185">Reference proteome</keyword>
<sequence>MKPKKPKPKLIWRHDRRNSNQNGPETECGNNFPKKRKLKILFLSQFPNPLRLLGDFSICGFGFGLGRQQSLISIFSLVLRFMNLVVPPSNTVIDP</sequence>
<evidence type="ECO:0000256" key="1">
    <source>
        <dbReference type="SAM" id="MobiDB-lite"/>
    </source>
</evidence>
<organism evidence="2 3">
    <name type="scientific">Canavalia gladiata</name>
    <name type="common">Sword bean</name>
    <name type="synonym">Dolichos gladiatus</name>
    <dbReference type="NCBI Taxonomy" id="3824"/>
    <lineage>
        <taxon>Eukaryota</taxon>
        <taxon>Viridiplantae</taxon>
        <taxon>Streptophyta</taxon>
        <taxon>Embryophyta</taxon>
        <taxon>Tracheophyta</taxon>
        <taxon>Spermatophyta</taxon>
        <taxon>Magnoliopsida</taxon>
        <taxon>eudicotyledons</taxon>
        <taxon>Gunneridae</taxon>
        <taxon>Pentapetalae</taxon>
        <taxon>rosids</taxon>
        <taxon>fabids</taxon>
        <taxon>Fabales</taxon>
        <taxon>Fabaceae</taxon>
        <taxon>Papilionoideae</taxon>
        <taxon>50 kb inversion clade</taxon>
        <taxon>NPAAA clade</taxon>
        <taxon>indigoferoid/millettioid clade</taxon>
        <taxon>Phaseoleae</taxon>
        <taxon>Canavalia</taxon>
    </lineage>
</organism>
<reference evidence="2 3" key="1">
    <citation type="submission" date="2024-01" db="EMBL/GenBank/DDBJ databases">
        <title>The genomes of 5 underutilized Papilionoideae crops provide insights into root nodulation and disease resistanc.</title>
        <authorList>
            <person name="Jiang F."/>
        </authorList>
    </citation>
    <scope>NUCLEOTIDE SEQUENCE [LARGE SCALE GENOMIC DNA]</scope>
    <source>
        <strain evidence="2">LVBAO_FW01</strain>
        <tissue evidence="2">Leaves</tissue>
    </source>
</reference>
<dbReference type="AlphaFoldDB" id="A0AAN9JXI3"/>
<comment type="caution">
    <text evidence="2">The sequence shown here is derived from an EMBL/GenBank/DDBJ whole genome shotgun (WGS) entry which is preliminary data.</text>
</comment>
<dbReference type="Proteomes" id="UP001367508">
    <property type="component" value="Unassembled WGS sequence"/>
</dbReference>
<gene>
    <name evidence="2" type="ORF">VNO77_43854</name>
</gene>
<proteinExistence type="predicted"/>
<protein>
    <submittedName>
        <fullName evidence="2">Uncharacterized protein</fullName>
    </submittedName>
</protein>
<evidence type="ECO:0000313" key="2">
    <source>
        <dbReference type="EMBL" id="KAK7305941.1"/>
    </source>
</evidence>
<feature type="compositionally biased region" description="Basic residues" evidence="1">
    <location>
        <begin position="1"/>
        <end position="16"/>
    </location>
</feature>
<evidence type="ECO:0000313" key="3">
    <source>
        <dbReference type="Proteomes" id="UP001367508"/>
    </source>
</evidence>
<name>A0AAN9JXI3_CANGL</name>
<dbReference type="EMBL" id="JAYMYQ010000011">
    <property type="protein sequence ID" value="KAK7305941.1"/>
    <property type="molecule type" value="Genomic_DNA"/>
</dbReference>
<accession>A0AAN9JXI3</accession>